<keyword evidence="1" id="KW-0489">Methyltransferase</keyword>
<accession>A0ABN2CP05</accession>
<dbReference type="InterPro" id="IPR029063">
    <property type="entry name" value="SAM-dependent_MTases_sf"/>
</dbReference>
<dbReference type="Pfam" id="PF01596">
    <property type="entry name" value="Methyltransf_3"/>
    <property type="match status" value="1"/>
</dbReference>
<name>A0ABN2CP05_9ACTN</name>
<dbReference type="InterPro" id="IPR002935">
    <property type="entry name" value="SAM_O-MeTrfase"/>
</dbReference>
<dbReference type="PANTHER" id="PTHR43167">
    <property type="entry name" value="PUTATIVE (AFU_ORTHOLOGUE AFUA_6G01830)-RELATED"/>
    <property type="match status" value="1"/>
</dbReference>
<evidence type="ECO:0000313" key="4">
    <source>
        <dbReference type="EMBL" id="GAA1561898.1"/>
    </source>
</evidence>
<protein>
    <submittedName>
        <fullName evidence="4">O-methyltransferase</fullName>
    </submittedName>
</protein>
<dbReference type="SUPFAM" id="SSF53335">
    <property type="entry name" value="S-adenosyl-L-methionine-dependent methyltransferases"/>
    <property type="match status" value="1"/>
</dbReference>
<keyword evidence="3" id="KW-0949">S-adenosyl-L-methionine</keyword>
<dbReference type="PANTHER" id="PTHR43167:SF1">
    <property type="entry name" value="PUTATIVE (AFU_ORTHOLOGUE AFUA_6G01830)-RELATED"/>
    <property type="match status" value="1"/>
</dbReference>
<dbReference type="EMBL" id="BAAAQD010000031">
    <property type="protein sequence ID" value="GAA1561898.1"/>
    <property type="molecule type" value="Genomic_DNA"/>
</dbReference>
<proteinExistence type="predicted"/>
<keyword evidence="2" id="KW-0808">Transferase</keyword>
<reference evidence="4 5" key="1">
    <citation type="journal article" date="2019" name="Int. J. Syst. Evol. Microbiol.">
        <title>The Global Catalogue of Microorganisms (GCM) 10K type strain sequencing project: providing services to taxonomists for standard genome sequencing and annotation.</title>
        <authorList>
            <consortium name="The Broad Institute Genomics Platform"/>
            <consortium name="The Broad Institute Genome Sequencing Center for Infectious Disease"/>
            <person name="Wu L."/>
            <person name="Ma J."/>
        </authorList>
    </citation>
    <scope>NUCLEOTIDE SEQUENCE [LARGE SCALE GENOMIC DNA]</scope>
    <source>
        <strain evidence="4 5">JCM 15933</strain>
    </source>
</reference>
<comment type="caution">
    <text evidence="4">The sequence shown here is derived from an EMBL/GenBank/DDBJ whole genome shotgun (WGS) entry which is preliminary data.</text>
</comment>
<dbReference type="Gene3D" id="3.40.50.150">
    <property type="entry name" value="Vaccinia Virus protein VP39"/>
    <property type="match status" value="1"/>
</dbReference>
<gene>
    <name evidence="4" type="ORF">GCM10009827_099120</name>
</gene>
<evidence type="ECO:0000313" key="5">
    <source>
        <dbReference type="Proteomes" id="UP001501470"/>
    </source>
</evidence>
<evidence type="ECO:0000256" key="2">
    <source>
        <dbReference type="ARBA" id="ARBA00022679"/>
    </source>
</evidence>
<dbReference type="Proteomes" id="UP001501470">
    <property type="component" value="Unassembled WGS sequence"/>
</dbReference>
<keyword evidence="5" id="KW-1185">Reference proteome</keyword>
<sequence>MRARSPRLAGIDVSWRCDIPPSVRAAQQFADFVDGYVLEDPVLTAAREQAAELGISSVSRGEGAALRVVAAVSNAKAVVDVGTGTGVSGGWLLRGMRRDGVLTTIDLEPEHQRVARRVFAAAGNPPSRTRIISGRALDVLPRLADRAYDLVFVDHDPSEYAAVTAAAERLLRPGGTLVLAGALGGGRVSDPTIRDAETVLLREAVKAIRDSDAWVPAILPLGEGLLVAARAH</sequence>
<evidence type="ECO:0000256" key="3">
    <source>
        <dbReference type="ARBA" id="ARBA00022691"/>
    </source>
</evidence>
<dbReference type="CDD" id="cd02440">
    <property type="entry name" value="AdoMet_MTases"/>
    <property type="match status" value="1"/>
</dbReference>
<organism evidence="4 5">
    <name type="scientific">Dactylosporangium maewongense</name>
    <dbReference type="NCBI Taxonomy" id="634393"/>
    <lineage>
        <taxon>Bacteria</taxon>
        <taxon>Bacillati</taxon>
        <taxon>Actinomycetota</taxon>
        <taxon>Actinomycetes</taxon>
        <taxon>Micromonosporales</taxon>
        <taxon>Micromonosporaceae</taxon>
        <taxon>Dactylosporangium</taxon>
    </lineage>
</organism>
<dbReference type="PROSITE" id="PS51682">
    <property type="entry name" value="SAM_OMT_I"/>
    <property type="match status" value="1"/>
</dbReference>
<evidence type="ECO:0000256" key="1">
    <source>
        <dbReference type="ARBA" id="ARBA00022603"/>
    </source>
</evidence>